<dbReference type="PRINTS" id="PR00069">
    <property type="entry name" value="ALDKETRDTASE"/>
</dbReference>
<organism evidence="2">
    <name type="scientific">Hirondellea gigas</name>
    <dbReference type="NCBI Taxonomy" id="1518452"/>
    <lineage>
        <taxon>Eukaryota</taxon>
        <taxon>Metazoa</taxon>
        <taxon>Ecdysozoa</taxon>
        <taxon>Arthropoda</taxon>
        <taxon>Crustacea</taxon>
        <taxon>Multicrustacea</taxon>
        <taxon>Malacostraca</taxon>
        <taxon>Eumalacostraca</taxon>
        <taxon>Peracarida</taxon>
        <taxon>Amphipoda</taxon>
        <taxon>Amphilochidea</taxon>
        <taxon>Lysianassida</taxon>
        <taxon>Lysianassidira</taxon>
        <taxon>Lysianassoidea</taxon>
        <taxon>Lysianassidae</taxon>
        <taxon>Hirondellea</taxon>
    </lineage>
</organism>
<reference evidence="2" key="1">
    <citation type="submission" date="2017-11" db="EMBL/GenBank/DDBJ databases">
        <title>The sensing device of the deep-sea amphipod.</title>
        <authorList>
            <person name="Kobayashi H."/>
            <person name="Nagahama T."/>
            <person name="Arai W."/>
            <person name="Sasagawa Y."/>
            <person name="Umeda M."/>
            <person name="Hayashi T."/>
            <person name="Nikaido I."/>
            <person name="Watanabe H."/>
            <person name="Oguri K."/>
            <person name="Kitazato H."/>
            <person name="Fujioka K."/>
            <person name="Kido Y."/>
            <person name="Takami H."/>
        </authorList>
    </citation>
    <scope>NUCLEOTIDE SEQUENCE</scope>
    <source>
        <tissue evidence="2">Whole body</tissue>
    </source>
</reference>
<accession>A0A6A7GAY4</accession>
<sequence length="282" mass="32365">MSFRHFVKASNGVKMPAFMYGTAWKKEATTKLTSLALQSGFRGIDTANQHKHYAEPLVGEAIAEHKDSIKREELFLQTKFTFARGQDHIIPYDVDADFTTQVQQSFDSSLKHLGTNYIDSYVLHGPYSGEGLTDADWTVWRKFEELNRKGFAKMIGVSNINRLQLEELFAKSEIHPHIVQNRCQAKYGWDREVREFCTANNIIYQGFWLLTGNPQVVQDERVIEIAQQLNRTPGQVVFRFTHQIGIVPLTGTSSELHMREDLEIFDFALSDDDVKMIERIDG</sequence>
<dbReference type="Pfam" id="PF00248">
    <property type="entry name" value="Aldo_ket_red"/>
    <property type="match status" value="1"/>
</dbReference>
<dbReference type="InterPro" id="IPR023210">
    <property type="entry name" value="NADP_OxRdtase_dom"/>
</dbReference>
<dbReference type="Gene3D" id="3.20.20.100">
    <property type="entry name" value="NADP-dependent oxidoreductase domain"/>
    <property type="match status" value="1"/>
</dbReference>
<dbReference type="GO" id="GO:0016491">
    <property type="term" value="F:oxidoreductase activity"/>
    <property type="evidence" value="ECO:0007669"/>
    <property type="project" value="InterPro"/>
</dbReference>
<proteinExistence type="evidence at transcript level"/>
<evidence type="ECO:0000313" key="2">
    <source>
        <dbReference type="EMBL" id="LAC27851.1"/>
    </source>
</evidence>
<dbReference type="PANTHER" id="PTHR43827:SF8">
    <property type="entry name" value="ALDO_KETO REDUCTASE FAMILY PROTEIN"/>
    <property type="match status" value="1"/>
</dbReference>
<dbReference type="CDD" id="cd19071">
    <property type="entry name" value="AKR_AKR1-5-like"/>
    <property type="match status" value="1"/>
</dbReference>
<dbReference type="SUPFAM" id="SSF51430">
    <property type="entry name" value="NAD(P)-linked oxidoreductase"/>
    <property type="match status" value="1"/>
</dbReference>
<dbReference type="InterPro" id="IPR020471">
    <property type="entry name" value="AKR"/>
</dbReference>
<dbReference type="PANTHER" id="PTHR43827">
    <property type="entry name" value="2,5-DIKETO-D-GLUCONIC ACID REDUCTASE"/>
    <property type="match status" value="1"/>
</dbReference>
<dbReference type="AlphaFoldDB" id="A0A6A7GAY4"/>
<dbReference type="EMBL" id="IACT01008739">
    <property type="protein sequence ID" value="LAC27851.1"/>
    <property type="molecule type" value="mRNA"/>
</dbReference>
<feature type="domain" description="NADP-dependent oxidoreductase" evidence="1">
    <location>
        <begin position="25"/>
        <end position="203"/>
    </location>
</feature>
<evidence type="ECO:0000259" key="1">
    <source>
        <dbReference type="Pfam" id="PF00248"/>
    </source>
</evidence>
<name>A0A6A7GAY4_9CRUS</name>
<protein>
    <submittedName>
        <fullName evidence="2">Xylose reductase</fullName>
    </submittedName>
</protein>
<dbReference type="InterPro" id="IPR036812">
    <property type="entry name" value="NAD(P)_OxRdtase_dom_sf"/>
</dbReference>